<dbReference type="Proteomes" id="UP000266389">
    <property type="component" value="Unassembled WGS sequence"/>
</dbReference>
<keyword evidence="5" id="KW-0418">Kinase</keyword>
<dbReference type="Gene3D" id="3.40.50.2300">
    <property type="match status" value="1"/>
</dbReference>
<feature type="domain" description="PAS" evidence="10">
    <location>
        <begin position="1224"/>
        <end position="1275"/>
    </location>
</feature>
<dbReference type="InterPro" id="IPR003018">
    <property type="entry name" value="GAF"/>
</dbReference>
<dbReference type="SMART" id="SM00387">
    <property type="entry name" value="HATPase_c"/>
    <property type="match status" value="1"/>
</dbReference>
<feature type="compositionally biased region" description="Polar residues" evidence="7">
    <location>
        <begin position="139"/>
        <end position="187"/>
    </location>
</feature>
<dbReference type="InterPro" id="IPR035965">
    <property type="entry name" value="PAS-like_dom_sf"/>
</dbReference>
<accession>A0A395M210</accession>
<dbReference type="InterPro" id="IPR001789">
    <property type="entry name" value="Sig_transdc_resp-reg_receiver"/>
</dbReference>
<evidence type="ECO:0000259" key="9">
    <source>
        <dbReference type="PROSITE" id="PS50110"/>
    </source>
</evidence>
<gene>
    <name evidence="12" type="ORF">D0433_04080</name>
</gene>
<dbReference type="SMART" id="SM00086">
    <property type="entry name" value="PAC"/>
    <property type="match status" value="6"/>
</dbReference>
<feature type="domain" description="PAC" evidence="11">
    <location>
        <begin position="1043"/>
        <end position="1099"/>
    </location>
</feature>
<evidence type="ECO:0000256" key="4">
    <source>
        <dbReference type="ARBA" id="ARBA00022679"/>
    </source>
</evidence>
<name>A0A395M210_9BACT</name>
<dbReference type="SUPFAM" id="SSF55874">
    <property type="entry name" value="ATPase domain of HSP90 chaperone/DNA topoisomerase II/histidine kinase"/>
    <property type="match status" value="1"/>
</dbReference>
<feature type="domain" description="PAS" evidence="10">
    <location>
        <begin position="1096"/>
        <end position="1153"/>
    </location>
</feature>
<proteinExistence type="predicted"/>
<keyword evidence="3" id="KW-0597">Phosphoprotein</keyword>
<dbReference type="InterPro" id="IPR001610">
    <property type="entry name" value="PAC"/>
</dbReference>
<dbReference type="PANTHER" id="PTHR43304:SF1">
    <property type="entry name" value="PAC DOMAIN-CONTAINING PROTEIN"/>
    <property type="match status" value="1"/>
</dbReference>
<feature type="domain" description="PAS" evidence="10">
    <location>
        <begin position="851"/>
        <end position="920"/>
    </location>
</feature>
<dbReference type="SUPFAM" id="SSF47384">
    <property type="entry name" value="Homodimeric domain of signal transducing histidine kinase"/>
    <property type="match status" value="1"/>
</dbReference>
<evidence type="ECO:0000259" key="10">
    <source>
        <dbReference type="PROSITE" id="PS50112"/>
    </source>
</evidence>
<dbReference type="GO" id="GO:0006355">
    <property type="term" value="P:regulation of DNA-templated transcription"/>
    <property type="evidence" value="ECO:0007669"/>
    <property type="project" value="InterPro"/>
</dbReference>
<dbReference type="SMART" id="SM00065">
    <property type="entry name" value="GAF"/>
    <property type="match status" value="1"/>
</dbReference>
<dbReference type="PANTHER" id="PTHR43304">
    <property type="entry name" value="PHYTOCHROME-LIKE PROTEIN CPH1"/>
    <property type="match status" value="1"/>
</dbReference>
<feature type="domain" description="PAC" evidence="11">
    <location>
        <begin position="1170"/>
        <end position="1223"/>
    </location>
</feature>
<feature type="region of interest" description="Disordered" evidence="7">
    <location>
        <begin position="212"/>
        <end position="289"/>
    </location>
</feature>
<dbReference type="InterPro" id="IPR029016">
    <property type="entry name" value="GAF-like_dom_sf"/>
</dbReference>
<dbReference type="SMART" id="SM00091">
    <property type="entry name" value="PAS"/>
    <property type="match status" value="7"/>
</dbReference>
<evidence type="ECO:0000256" key="7">
    <source>
        <dbReference type="SAM" id="MobiDB-lite"/>
    </source>
</evidence>
<evidence type="ECO:0000256" key="2">
    <source>
        <dbReference type="ARBA" id="ARBA00012438"/>
    </source>
</evidence>
<evidence type="ECO:0000256" key="6">
    <source>
        <dbReference type="PROSITE-ProRule" id="PRU00169"/>
    </source>
</evidence>
<comment type="catalytic activity">
    <reaction evidence="1">
        <text>ATP + protein L-histidine = ADP + protein N-phospho-L-histidine.</text>
        <dbReference type="EC" id="2.7.13.3"/>
    </reaction>
</comment>
<dbReference type="PROSITE" id="PS50109">
    <property type="entry name" value="HIS_KIN"/>
    <property type="match status" value="1"/>
</dbReference>
<evidence type="ECO:0000256" key="3">
    <source>
        <dbReference type="ARBA" id="ARBA00022553"/>
    </source>
</evidence>
<dbReference type="CDD" id="cd00130">
    <property type="entry name" value="PAS"/>
    <property type="match status" value="5"/>
</dbReference>
<dbReference type="NCBIfam" id="TIGR00229">
    <property type="entry name" value="sensory_box"/>
    <property type="match status" value="7"/>
</dbReference>
<sequence>MPIRILHLEPNLADAALTLLTLKSAFPDCIIERISSLQEFEEELDESSYDVVISEYQLSDGTAEKAIKLLRRKRPLVPFIVFSEVREAAVALKMLENGAADYVFKEHRQHLASAIQEALQKVAALTQTPKTRAEPMQPTAPTASEPAGTTPTVVKGTATSTALPEQPSMTPLQESKTPDTDTALSQQDDAKLAPTESPFVEDQVASPFFDAEQEQAERADEASPFLPEEDGKSIASDQLPATDEIERTQSPESEAMASPLPATAADVEEPQAKSEQEANTAINTAPSSSLEVAERAEQVGAIDFRTIVEQLSDTILLIDRQAQIVYANPAAEKIFNGTTATLKGKNFFDFVHPDDRPLMRDRLEEIIEHPEREYTDSLELRLKLPQSPRRVISVRGCSELDNPTVQAIVLTVRDITERRQQSEKRKIQTRMLEQMMNGLALSEVMNEMCLSIENYMTDWLCSVMLVERDKLKICAAPSLPDEYVRRIDGIKIAMNNCSFGTAAHLKKRVVSENLQTDPLWEDYRNLAETFGLGACWAQPILGAKQQILGMLVLYAAEPRRPDSMEIELVESAASVASVVIERTQMQEHLRASEERLRRTIDTAPIGIFTCMLNGRFSDVNPAFCNMLGYTADELLEMTFQEITHPDDLAISTEQDEKLLSGEVQTYSLHKRYLRKNGEPVHVRVQVGLAKNADGSPAYFVAEVEDMTEVMRATKAMEESNAKLTTILDNITDGVYLFRVYPNRDFQYEFFSPSCSSIFGFTGEEMMRDKSLWMNNVHEEDRKQVIESAYAKIFEGQQVALEYRFHHKDGHLRWLSAVLSPRFDAEQNCWLVVGVTRDITERKLNELALRQSEERYRALVSSSKDGVYLIQDSKFVFANSALLNMLGYTLEELTGRLCFDIIAPEYRSKFEETFAAFGQGKQITDEYDAELLCKNGKRVAVIITIAEIFYEGKPAATGTIKDVSEKKRFEEILRQSEAELKAIFNSVPYAIVLLDCNYQVRACNQQAMQSEVGYCGKPVQIGDFILGIETPQSSKLKQSLNAALQGEFVHYETPLVADGKTRWYEVRIAPVRDTNETIIGACCISIDISDRKASEEQLQFQSRILHQMREVVIAIDTQGQIRYCNPAAESFHGKSAAEILGRRSEEVMRYRYPNKQSRQAAKQALEQEGLWQGDVIYLSHHSGKERIVLLSMAKLYTDEHKPNGLLCVLEDVTERRQAELELKKTQEQLREIIQNNPVVLFSLNALGIFSFAVGKGLELLGYDSESLVGRSVYQLFSQNTVFLQDIGRALSGERVRHNAMFDELFFEYHLSPLYDDEQKIIGVLGVAVEHTEKYRAEREREKLQAQLIQAQKMEAIGTLTGGIAHDFNNLLGAILGNLELAKMHGASLAAIQKPLERIESATMRAAALTQQLLGFARQGKFTPKQISVNQAILSALEILEHTIDKRIVIQKNLAPDLPDIYADETQLQQVFINLTLNASEAAQPHLLENGKSCITFTTALLQEPLTYSRLGLDANKTYVHIQVSDNGIGIPKEMQAKVFEPFFTTKEVGKGTGLGLSVTYGIIKNHCGVIELESEKGKGTTFHIYLPVAASVPEIKSTTLTQNA</sequence>
<dbReference type="Pfam" id="PF00072">
    <property type="entry name" value="Response_reg"/>
    <property type="match status" value="1"/>
</dbReference>
<dbReference type="InterPro" id="IPR013656">
    <property type="entry name" value="PAS_4"/>
</dbReference>
<dbReference type="Gene3D" id="3.30.450.40">
    <property type="match status" value="1"/>
</dbReference>
<dbReference type="InterPro" id="IPR004358">
    <property type="entry name" value="Sig_transdc_His_kin-like_C"/>
</dbReference>
<dbReference type="PRINTS" id="PR00344">
    <property type="entry name" value="BCTRLSENSOR"/>
</dbReference>
<dbReference type="InterPro" id="IPR011006">
    <property type="entry name" value="CheY-like_superfamily"/>
</dbReference>
<dbReference type="InterPro" id="IPR052162">
    <property type="entry name" value="Sensor_kinase/Photoreceptor"/>
</dbReference>
<dbReference type="InterPro" id="IPR005467">
    <property type="entry name" value="His_kinase_dom"/>
</dbReference>
<dbReference type="Pfam" id="PF08448">
    <property type="entry name" value="PAS_4"/>
    <property type="match status" value="3"/>
</dbReference>
<feature type="domain" description="PAS" evidence="10">
    <location>
        <begin position="719"/>
        <end position="796"/>
    </location>
</feature>
<comment type="caution">
    <text evidence="12">The sequence shown here is derived from an EMBL/GenBank/DDBJ whole genome shotgun (WGS) entry which is preliminary data.</text>
</comment>
<comment type="caution">
    <text evidence="6">Lacks conserved residue(s) required for the propagation of feature annotation.</text>
</comment>
<protein>
    <recommendedName>
        <fullName evidence="2">histidine kinase</fullName>
        <ecNumber evidence="2">2.7.13.3</ecNumber>
    </recommendedName>
</protein>
<feature type="domain" description="PAC" evidence="11">
    <location>
        <begin position="798"/>
        <end position="850"/>
    </location>
</feature>
<feature type="compositionally biased region" description="Polar residues" evidence="7">
    <location>
        <begin position="277"/>
        <end position="289"/>
    </location>
</feature>
<feature type="domain" description="PAC" evidence="11">
    <location>
        <begin position="666"/>
        <end position="718"/>
    </location>
</feature>
<dbReference type="PROSITE" id="PS50112">
    <property type="entry name" value="PAS"/>
    <property type="match status" value="6"/>
</dbReference>
<dbReference type="Gene3D" id="3.30.450.20">
    <property type="entry name" value="PAS domain"/>
    <property type="match status" value="7"/>
</dbReference>
<dbReference type="InterPro" id="IPR013767">
    <property type="entry name" value="PAS_fold"/>
</dbReference>
<dbReference type="Pfam" id="PF00989">
    <property type="entry name" value="PAS"/>
    <property type="match status" value="1"/>
</dbReference>
<dbReference type="PROSITE" id="PS50110">
    <property type="entry name" value="RESPONSE_REGULATORY"/>
    <property type="match status" value="1"/>
</dbReference>
<dbReference type="InterPro" id="IPR003661">
    <property type="entry name" value="HisK_dim/P_dom"/>
</dbReference>
<dbReference type="InterPro" id="IPR000014">
    <property type="entry name" value="PAS"/>
</dbReference>
<feature type="domain" description="PAS" evidence="10">
    <location>
        <begin position="304"/>
        <end position="370"/>
    </location>
</feature>
<feature type="domain" description="Histidine kinase" evidence="8">
    <location>
        <begin position="1361"/>
        <end position="1589"/>
    </location>
</feature>
<dbReference type="EC" id="2.7.13.3" evidence="2"/>
<dbReference type="Pfam" id="PF13185">
    <property type="entry name" value="GAF_2"/>
    <property type="match status" value="1"/>
</dbReference>
<dbReference type="SUPFAM" id="SSF52172">
    <property type="entry name" value="CheY-like"/>
    <property type="match status" value="1"/>
</dbReference>
<dbReference type="PROSITE" id="PS50113">
    <property type="entry name" value="PAC"/>
    <property type="match status" value="5"/>
</dbReference>
<keyword evidence="4" id="KW-0808">Transferase</keyword>
<evidence type="ECO:0000313" key="13">
    <source>
        <dbReference type="Proteomes" id="UP000266389"/>
    </source>
</evidence>
<evidence type="ECO:0000313" key="12">
    <source>
        <dbReference type="EMBL" id="RFM24796.1"/>
    </source>
</evidence>
<dbReference type="InterPro" id="IPR036890">
    <property type="entry name" value="HATPase_C_sf"/>
</dbReference>
<dbReference type="EMBL" id="PHFL01000026">
    <property type="protein sequence ID" value="RFM24796.1"/>
    <property type="molecule type" value="Genomic_DNA"/>
</dbReference>
<dbReference type="GO" id="GO:0000155">
    <property type="term" value="F:phosphorelay sensor kinase activity"/>
    <property type="evidence" value="ECO:0007669"/>
    <property type="project" value="InterPro"/>
</dbReference>
<dbReference type="SMART" id="SM00388">
    <property type="entry name" value="HisKA"/>
    <property type="match status" value="1"/>
</dbReference>
<dbReference type="Gene3D" id="3.30.565.10">
    <property type="entry name" value="Histidine kinase-like ATPase, C-terminal domain"/>
    <property type="match status" value="1"/>
</dbReference>
<evidence type="ECO:0000259" key="11">
    <source>
        <dbReference type="PROSITE" id="PS50113"/>
    </source>
</evidence>
<feature type="domain" description="Response regulatory" evidence="9">
    <location>
        <begin position="4"/>
        <end position="120"/>
    </location>
</feature>
<evidence type="ECO:0000256" key="5">
    <source>
        <dbReference type="ARBA" id="ARBA00022777"/>
    </source>
</evidence>
<reference evidence="12 13" key="1">
    <citation type="journal article" date="2011" name="ISME J.">
        <title>Community ecology of hot spring cyanobacterial mats: predominant populations and their functional potential.</title>
        <authorList>
            <person name="Klatt C.G."/>
            <person name="Wood J.M."/>
            <person name="Rusch D.B."/>
            <person name="Bateson M.M."/>
            <person name="Hamamura N."/>
            <person name="Heidelberg J.F."/>
            <person name="Grossman A.R."/>
            <person name="Bhaya D."/>
            <person name="Cohan F.M."/>
            <person name="Kuhl M."/>
            <person name="Bryant D.A."/>
            <person name="Ward D.M."/>
        </authorList>
    </citation>
    <scope>NUCLEOTIDE SEQUENCE [LARGE SCALE GENOMIC DNA]</scope>
    <source>
        <strain evidence="12">OS</strain>
    </source>
</reference>
<evidence type="ECO:0000256" key="1">
    <source>
        <dbReference type="ARBA" id="ARBA00000085"/>
    </source>
</evidence>
<dbReference type="InterPro" id="IPR036097">
    <property type="entry name" value="HisK_dim/P_sf"/>
</dbReference>
<dbReference type="Gene3D" id="1.10.287.130">
    <property type="match status" value="1"/>
</dbReference>
<dbReference type="CDD" id="cd00156">
    <property type="entry name" value="REC"/>
    <property type="match status" value="1"/>
</dbReference>
<dbReference type="SUPFAM" id="SSF55785">
    <property type="entry name" value="PYP-like sensor domain (PAS domain)"/>
    <property type="match status" value="7"/>
</dbReference>
<evidence type="ECO:0000259" key="8">
    <source>
        <dbReference type="PROSITE" id="PS50109"/>
    </source>
</evidence>
<dbReference type="InterPro" id="IPR000700">
    <property type="entry name" value="PAS-assoc_C"/>
</dbReference>
<dbReference type="Pfam" id="PF13426">
    <property type="entry name" value="PAS_9"/>
    <property type="match status" value="2"/>
</dbReference>
<dbReference type="SUPFAM" id="SSF55781">
    <property type="entry name" value="GAF domain-like"/>
    <property type="match status" value="1"/>
</dbReference>
<dbReference type="Pfam" id="PF02518">
    <property type="entry name" value="HATPase_c"/>
    <property type="match status" value="1"/>
</dbReference>
<dbReference type="CDD" id="cd00082">
    <property type="entry name" value="HisKA"/>
    <property type="match status" value="1"/>
</dbReference>
<dbReference type="InterPro" id="IPR013655">
    <property type="entry name" value="PAS_fold_3"/>
</dbReference>
<feature type="domain" description="PAC" evidence="11">
    <location>
        <begin position="924"/>
        <end position="974"/>
    </location>
</feature>
<dbReference type="InterPro" id="IPR003594">
    <property type="entry name" value="HATPase_dom"/>
</dbReference>
<organism evidence="12 13">
    <name type="scientific">Candidatus Thermochlorobacter aerophilus</name>
    <dbReference type="NCBI Taxonomy" id="1868324"/>
    <lineage>
        <taxon>Bacteria</taxon>
        <taxon>Pseudomonadati</taxon>
        <taxon>Chlorobiota</taxon>
        <taxon>Chlorobiia</taxon>
        <taxon>Chlorobiales</taxon>
        <taxon>Candidatus Thermochlorobacteriaceae</taxon>
        <taxon>Candidatus Thermochlorobacter</taxon>
    </lineage>
</organism>
<feature type="domain" description="PAS" evidence="10">
    <location>
        <begin position="592"/>
        <end position="662"/>
    </location>
</feature>
<feature type="region of interest" description="Disordered" evidence="7">
    <location>
        <begin position="129"/>
        <end position="200"/>
    </location>
</feature>
<dbReference type="Pfam" id="PF08447">
    <property type="entry name" value="PAS_3"/>
    <property type="match status" value="1"/>
</dbReference>